<sequence length="593" mass="69820">MIELFMIKDDANKVIDNDNNSVNEDISMQGDDIEYCDVMVSIFYNDKIIRTVETVEVFKHLQNDNEQEKANDINYVPGTCMSIHEEDGYIQNKKKERESKKDDTRERRNDIKLKKNSGDEYKIKIRTMVNKRVCIPLIKCRANCQEKIDCKLQQKIFTNYWSFKSYDRRITFIYSLIASSDKITQRKRRNTSEKQKNRVKTYHYSIPKDGINVLVCRGCLLKIFGETDKFIRNICLKKINSPVNTCSPDKRGKAVPRNKYSPEVIKSITDHIDKLPAYESHYCRRETSKKYLPSHFTLQHIYEEYSKTVEKPVSRTIYHKYFQLSGLKIKSPKKDTCSTCDKLKIQLTNANCSNEQNIILKNQQIQHHNDAEEAYNIKKQDIATSSDNHCCLPTPSLESSVAFYKRQLWTFNFTIHDTRSSFASNYIKNEILAKRGANDIDSSLYHYLNNLPSNASHVTMYSDCCPGQNKNGIIMAMCLYFLERQENVKIIDHKFIVSGHSRMECDSDHARIEKAEKRYPFSINHPHDWLKLINWVGKDKFINTEMKQDHFFDFSNLLKTKYQMKKKNENGEIFLFRDVKWFRYVKKKDISPI</sequence>
<gene>
    <name evidence="2" type="ORF">AGLY_016264</name>
</gene>
<dbReference type="AlphaFoldDB" id="A0A6G0SY65"/>
<dbReference type="PANTHER" id="PTHR10773:SF19">
    <property type="match status" value="1"/>
</dbReference>
<name>A0A6G0SY65_APHGL</name>
<dbReference type="EMBL" id="VYZN01000080">
    <property type="protein sequence ID" value="KAE9523316.1"/>
    <property type="molecule type" value="Genomic_DNA"/>
</dbReference>
<keyword evidence="3" id="KW-1185">Reference proteome</keyword>
<comment type="caution">
    <text evidence="2">The sequence shown here is derived from an EMBL/GenBank/DDBJ whole genome shotgun (WGS) entry which is preliminary data.</text>
</comment>
<proteinExistence type="predicted"/>
<evidence type="ECO:0000313" key="2">
    <source>
        <dbReference type="EMBL" id="KAE9523316.1"/>
    </source>
</evidence>
<protein>
    <submittedName>
        <fullName evidence="2">Uncharacterized protein</fullName>
    </submittedName>
</protein>
<organism evidence="2 3">
    <name type="scientific">Aphis glycines</name>
    <name type="common">Soybean aphid</name>
    <dbReference type="NCBI Taxonomy" id="307491"/>
    <lineage>
        <taxon>Eukaryota</taxon>
        <taxon>Metazoa</taxon>
        <taxon>Ecdysozoa</taxon>
        <taxon>Arthropoda</taxon>
        <taxon>Hexapoda</taxon>
        <taxon>Insecta</taxon>
        <taxon>Pterygota</taxon>
        <taxon>Neoptera</taxon>
        <taxon>Paraneoptera</taxon>
        <taxon>Hemiptera</taxon>
        <taxon>Sternorrhyncha</taxon>
        <taxon>Aphidomorpha</taxon>
        <taxon>Aphidoidea</taxon>
        <taxon>Aphididae</taxon>
        <taxon>Aphidini</taxon>
        <taxon>Aphis</taxon>
        <taxon>Aphis</taxon>
    </lineage>
</organism>
<accession>A0A6G0SY65</accession>
<dbReference type="PANTHER" id="PTHR10773">
    <property type="entry name" value="DNA-DIRECTED RNA POLYMERASES I, II, AND III SUBUNIT RPABC2"/>
    <property type="match status" value="1"/>
</dbReference>
<reference evidence="2 3" key="1">
    <citation type="submission" date="2019-08" db="EMBL/GenBank/DDBJ databases">
        <title>The genome of the soybean aphid Biotype 1, its phylome, world population structure and adaptation to the North American continent.</title>
        <authorList>
            <person name="Giordano R."/>
            <person name="Donthu R.K."/>
            <person name="Hernandez A.G."/>
            <person name="Wright C.L."/>
            <person name="Zimin A.V."/>
        </authorList>
    </citation>
    <scope>NUCLEOTIDE SEQUENCE [LARGE SCALE GENOMIC DNA]</scope>
    <source>
        <tissue evidence="2">Whole aphids</tissue>
    </source>
</reference>
<evidence type="ECO:0000256" key="1">
    <source>
        <dbReference type="SAM" id="MobiDB-lite"/>
    </source>
</evidence>
<dbReference type="Proteomes" id="UP000475862">
    <property type="component" value="Unassembled WGS sequence"/>
</dbReference>
<evidence type="ECO:0000313" key="3">
    <source>
        <dbReference type="Proteomes" id="UP000475862"/>
    </source>
</evidence>
<feature type="region of interest" description="Disordered" evidence="1">
    <location>
        <begin position="92"/>
        <end position="111"/>
    </location>
</feature>
<dbReference type="OrthoDB" id="6627794at2759"/>